<organism evidence="10 11">
    <name type="scientific">Ziziphus jujuba</name>
    <name type="common">Chinese jujube</name>
    <name type="synonym">Ziziphus sativa</name>
    <dbReference type="NCBI Taxonomy" id="326968"/>
    <lineage>
        <taxon>Eukaryota</taxon>
        <taxon>Viridiplantae</taxon>
        <taxon>Streptophyta</taxon>
        <taxon>Embryophyta</taxon>
        <taxon>Tracheophyta</taxon>
        <taxon>Spermatophyta</taxon>
        <taxon>Magnoliopsida</taxon>
        <taxon>eudicotyledons</taxon>
        <taxon>Gunneridae</taxon>
        <taxon>Pentapetalae</taxon>
        <taxon>rosids</taxon>
        <taxon>fabids</taxon>
        <taxon>Rosales</taxon>
        <taxon>Rhamnaceae</taxon>
        <taxon>Paliureae</taxon>
        <taxon>Ziziphus</taxon>
    </lineage>
</organism>
<dbReference type="InterPro" id="IPR018996">
    <property type="entry name" value="Man1/Src1-like_C"/>
</dbReference>
<feature type="transmembrane region" description="Helical" evidence="8">
    <location>
        <begin position="50"/>
        <end position="75"/>
    </location>
</feature>
<reference evidence="11" key="1">
    <citation type="submission" date="2025-08" db="UniProtKB">
        <authorList>
            <consortium name="RefSeq"/>
        </authorList>
    </citation>
    <scope>IDENTIFICATION</scope>
    <source>
        <tissue evidence="11">Seedling</tissue>
    </source>
</reference>
<sequence>MSASATPKKRPKPKPKPNGGCSSDSVPSSSSSLKSILEPPQNFFPSKDDFLRLIAVLAIATSVTLACNFFATFLLNRESKPFCDTTVVDSLDSLYDFCEPCPSNGHCYEGKLECDHGYRKHGKLCIEDGEIIKTAKKLSEWIELHLCEANAQYLCDGTGKIWVPENDIWNDLDGHKLMEHVGSDNAVNIHIKRKTMEIIGKVLESRTNPHGFKEIKCPDVLAEQYKPFSCHLYQLISKNAILILPVCALLVGCTLLLWKVRQRQYLSTRVEELYRQVCEILEENALMSKRGEGECESWVVASRLRDHLLSPKERKNHALWKQVEELVQEDSRVDRYPKLVKGEPKVVWEWQVEGFLSPAKTRKNDDATKSKSSEGMKANSSQQNYRLKTDVYAEPGELIF</sequence>
<feature type="compositionally biased region" description="Low complexity" evidence="7">
    <location>
        <begin position="22"/>
        <end position="34"/>
    </location>
</feature>
<evidence type="ECO:0000256" key="7">
    <source>
        <dbReference type="SAM" id="MobiDB-lite"/>
    </source>
</evidence>
<feature type="compositionally biased region" description="Basic and acidic residues" evidence="7">
    <location>
        <begin position="362"/>
        <end position="374"/>
    </location>
</feature>
<keyword evidence="4 8" id="KW-1133">Transmembrane helix</keyword>
<gene>
    <name evidence="11" type="primary">LOC107430442</name>
</gene>
<keyword evidence="3 8" id="KW-0812">Transmembrane</keyword>
<evidence type="ECO:0000256" key="2">
    <source>
        <dbReference type="ARBA" id="ARBA00022553"/>
    </source>
</evidence>
<keyword evidence="5 8" id="KW-0472">Membrane</keyword>
<keyword evidence="2" id="KW-0597">Phosphoprotein</keyword>
<dbReference type="RefSeq" id="XP_024934629.3">
    <property type="nucleotide sequence ID" value="XM_025078861.3"/>
</dbReference>
<evidence type="ECO:0000256" key="6">
    <source>
        <dbReference type="ARBA" id="ARBA00023242"/>
    </source>
</evidence>
<dbReference type="GeneID" id="107430442"/>
<keyword evidence="10" id="KW-1185">Reference proteome</keyword>
<proteinExistence type="predicted"/>
<evidence type="ECO:0000313" key="11">
    <source>
        <dbReference type="RefSeq" id="XP_024934629.3"/>
    </source>
</evidence>
<feature type="region of interest" description="Disordered" evidence="7">
    <location>
        <begin position="1"/>
        <end position="34"/>
    </location>
</feature>
<dbReference type="PANTHER" id="PTHR47808:SF2">
    <property type="entry name" value="LEM DOMAIN-CONTAINING PROTEIN 2"/>
    <property type="match status" value="1"/>
</dbReference>
<evidence type="ECO:0000256" key="8">
    <source>
        <dbReference type="SAM" id="Phobius"/>
    </source>
</evidence>
<evidence type="ECO:0000256" key="1">
    <source>
        <dbReference type="ARBA" id="ARBA00004540"/>
    </source>
</evidence>
<evidence type="ECO:0000256" key="3">
    <source>
        <dbReference type="ARBA" id="ARBA00022692"/>
    </source>
</evidence>
<feature type="domain" description="Man1/Src1-like C-terminal" evidence="9">
    <location>
        <begin position="93"/>
        <end position="350"/>
    </location>
</feature>
<dbReference type="Proteomes" id="UP001652623">
    <property type="component" value="Chromosome 6"/>
</dbReference>
<dbReference type="Gene3D" id="1.10.10.1180">
    <property type="entry name" value="MAN1, winged-helix domain"/>
    <property type="match status" value="1"/>
</dbReference>
<accession>A0A6P6GKH7</accession>
<feature type="transmembrane region" description="Helical" evidence="8">
    <location>
        <begin position="240"/>
        <end position="258"/>
    </location>
</feature>
<keyword evidence="6" id="KW-0539">Nucleus</keyword>
<evidence type="ECO:0000313" key="10">
    <source>
        <dbReference type="Proteomes" id="UP001652623"/>
    </source>
</evidence>
<dbReference type="Pfam" id="PF09402">
    <property type="entry name" value="MSC"/>
    <property type="match status" value="1"/>
</dbReference>
<dbReference type="InterPro" id="IPR044780">
    <property type="entry name" value="Heh2/Src1"/>
</dbReference>
<evidence type="ECO:0000256" key="5">
    <source>
        <dbReference type="ARBA" id="ARBA00023136"/>
    </source>
</evidence>
<protein>
    <submittedName>
        <fullName evidence="11">Uncharacterized protein LOC107430442 isoform X1</fullName>
    </submittedName>
</protein>
<feature type="region of interest" description="Disordered" evidence="7">
    <location>
        <begin position="361"/>
        <end position="387"/>
    </location>
</feature>
<comment type="subcellular location">
    <subcellularLocation>
        <location evidence="1">Nucleus inner membrane</location>
    </subcellularLocation>
</comment>
<dbReference type="InterPro" id="IPR041885">
    <property type="entry name" value="MAN1_winged_helix_dom"/>
</dbReference>
<name>A0A6P6GKH7_ZIZJJ</name>
<evidence type="ECO:0000259" key="9">
    <source>
        <dbReference type="Pfam" id="PF09402"/>
    </source>
</evidence>
<dbReference type="PANTHER" id="PTHR47808">
    <property type="entry name" value="INNER NUCLEAR MEMBRANE PROTEIN HEH2-RELATED"/>
    <property type="match status" value="1"/>
</dbReference>
<evidence type="ECO:0000256" key="4">
    <source>
        <dbReference type="ARBA" id="ARBA00022989"/>
    </source>
</evidence>